<comment type="caution">
    <text evidence="2">The sequence shown here is derived from an EMBL/GenBank/DDBJ whole genome shotgun (WGS) entry which is preliminary data.</text>
</comment>
<keyword evidence="1" id="KW-0812">Transmembrane</keyword>
<proteinExistence type="predicted"/>
<dbReference type="EMBL" id="PDCK01000040">
    <property type="protein sequence ID" value="PRQ52493.1"/>
    <property type="molecule type" value="Genomic_DNA"/>
</dbReference>
<dbReference type="AlphaFoldDB" id="A0A2P6S1E8"/>
<dbReference type="Gene3D" id="2.60.40.420">
    <property type="entry name" value="Cupredoxins - blue copper proteins"/>
    <property type="match status" value="1"/>
</dbReference>
<dbReference type="Proteomes" id="UP000238479">
    <property type="component" value="Chromosome 2"/>
</dbReference>
<sequence>MLRGTEAEKYRVGGDLGWTMTIPPGGAATYASWASKHTFKVDKDTLGKVVRSTTSYILITFSTFAGCFCFLQCLTLKQEKMT</sequence>
<dbReference type="SUPFAM" id="SSF49503">
    <property type="entry name" value="Cupredoxins"/>
    <property type="match status" value="1"/>
</dbReference>
<evidence type="ECO:0000256" key="1">
    <source>
        <dbReference type="SAM" id="Phobius"/>
    </source>
</evidence>
<keyword evidence="1" id="KW-0472">Membrane</keyword>
<evidence type="ECO:0000313" key="3">
    <source>
        <dbReference type="Proteomes" id="UP000238479"/>
    </source>
</evidence>
<protein>
    <submittedName>
        <fullName evidence="2">Putative cupredoxin</fullName>
    </submittedName>
</protein>
<gene>
    <name evidence="2" type="ORF">RchiOBHm_Chr2g0156091</name>
</gene>
<keyword evidence="1" id="KW-1133">Transmembrane helix</keyword>
<accession>A0A2P6S1E8</accession>
<dbReference type="Gramene" id="PRQ52493">
    <property type="protein sequence ID" value="PRQ52493"/>
    <property type="gene ID" value="RchiOBHm_Chr2g0156091"/>
</dbReference>
<reference evidence="2 3" key="1">
    <citation type="journal article" date="2018" name="Nat. Genet.">
        <title>The Rosa genome provides new insights in the design of modern roses.</title>
        <authorList>
            <person name="Bendahmane M."/>
        </authorList>
    </citation>
    <scope>NUCLEOTIDE SEQUENCE [LARGE SCALE GENOMIC DNA]</scope>
    <source>
        <strain evidence="3">cv. Old Blush</strain>
    </source>
</reference>
<feature type="transmembrane region" description="Helical" evidence="1">
    <location>
        <begin position="56"/>
        <end position="76"/>
    </location>
</feature>
<dbReference type="InterPro" id="IPR008972">
    <property type="entry name" value="Cupredoxin"/>
</dbReference>
<keyword evidence="3" id="KW-1185">Reference proteome</keyword>
<organism evidence="2 3">
    <name type="scientific">Rosa chinensis</name>
    <name type="common">China rose</name>
    <dbReference type="NCBI Taxonomy" id="74649"/>
    <lineage>
        <taxon>Eukaryota</taxon>
        <taxon>Viridiplantae</taxon>
        <taxon>Streptophyta</taxon>
        <taxon>Embryophyta</taxon>
        <taxon>Tracheophyta</taxon>
        <taxon>Spermatophyta</taxon>
        <taxon>Magnoliopsida</taxon>
        <taxon>eudicotyledons</taxon>
        <taxon>Gunneridae</taxon>
        <taxon>Pentapetalae</taxon>
        <taxon>rosids</taxon>
        <taxon>fabids</taxon>
        <taxon>Rosales</taxon>
        <taxon>Rosaceae</taxon>
        <taxon>Rosoideae</taxon>
        <taxon>Rosoideae incertae sedis</taxon>
        <taxon>Rosa</taxon>
    </lineage>
</organism>
<name>A0A2P6S1E8_ROSCH</name>
<evidence type="ECO:0000313" key="2">
    <source>
        <dbReference type="EMBL" id="PRQ52493.1"/>
    </source>
</evidence>